<sequence>MRILHDLAGAGDCRFSPHCWRAKMALMHKGLEFETSPVPFTGILKILDGSHKTVPVLEDDNMVVSDSFQIALHLEEAYPDRPTLFGGPGGVAAARFVEQWANTMVNAAIVKLIAADIHGRLTPEDQAYFRESRERRFGASLEALAQGREAKVENIRTALTPARRTLEMQPFLGGEGPLFTDYILFGTLQWVRVTSDLEIVETGDTIARWFEACLDLYDGLGRSMEPAGQAA</sequence>
<dbReference type="CDD" id="cd03202">
    <property type="entry name" value="GST_C_etherase_LigE"/>
    <property type="match status" value="1"/>
</dbReference>
<evidence type="ECO:0000313" key="3">
    <source>
        <dbReference type="Proteomes" id="UP000017819"/>
    </source>
</evidence>
<dbReference type="InterPro" id="IPR036249">
    <property type="entry name" value="Thioredoxin-like_sf"/>
</dbReference>
<gene>
    <name evidence="2" type="ORF">N177_0196</name>
</gene>
<dbReference type="InterPro" id="IPR036282">
    <property type="entry name" value="Glutathione-S-Trfase_C_sf"/>
</dbReference>
<evidence type="ECO:0000259" key="1">
    <source>
        <dbReference type="PROSITE" id="PS50404"/>
    </source>
</evidence>
<reference evidence="2 3" key="1">
    <citation type="journal article" date="2014" name="Genome Announc.">
        <title>Draft Genome Sequence of Lutibaculum baratangense Strain AMV1T, Isolated from a Mud Volcano in Andamans, India.</title>
        <authorList>
            <person name="Singh A."/>
            <person name="Sreenivas A."/>
            <person name="Sathyanarayana Reddy G."/>
            <person name="Pinnaka A.K."/>
            <person name="Shivaji S."/>
        </authorList>
    </citation>
    <scope>NUCLEOTIDE SEQUENCE [LARGE SCALE GENOMIC DNA]</scope>
    <source>
        <strain evidence="2 3">AMV1</strain>
    </source>
</reference>
<dbReference type="OrthoDB" id="508035at2"/>
<dbReference type="Gene3D" id="1.20.1050.10">
    <property type="match status" value="1"/>
</dbReference>
<dbReference type="PROSITE" id="PS50404">
    <property type="entry name" value="GST_NTER"/>
    <property type="match status" value="1"/>
</dbReference>
<dbReference type="PATRIC" id="fig|631454.5.peg.194"/>
<dbReference type="SUPFAM" id="SSF52833">
    <property type="entry name" value="Thioredoxin-like"/>
    <property type="match status" value="1"/>
</dbReference>
<evidence type="ECO:0000313" key="2">
    <source>
        <dbReference type="EMBL" id="ESR27217.1"/>
    </source>
</evidence>
<dbReference type="SUPFAM" id="SSF47616">
    <property type="entry name" value="GST C-terminal domain-like"/>
    <property type="match status" value="1"/>
</dbReference>
<proteinExistence type="predicted"/>
<dbReference type="Pfam" id="PF13409">
    <property type="entry name" value="GST_N_2"/>
    <property type="match status" value="1"/>
</dbReference>
<dbReference type="InterPro" id="IPR004045">
    <property type="entry name" value="Glutathione_S-Trfase_N"/>
</dbReference>
<dbReference type="AlphaFoldDB" id="V4R5J4"/>
<feature type="domain" description="GST N-terminal" evidence="1">
    <location>
        <begin position="6"/>
        <end position="82"/>
    </location>
</feature>
<name>V4R5J4_9HYPH</name>
<dbReference type="EMBL" id="AWXZ01000007">
    <property type="protein sequence ID" value="ESR27217.1"/>
    <property type="molecule type" value="Genomic_DNA"/>
</dbReference>
<protein>
    <submittedName>
        <fullName evidence="2">Putative beta-etherase</fullName>
    </submittedName>
</protein>
<comment type="caution">
    <text evidence="2">The sequence shown here is derived from an EMBL/GenBank/DDBJ whole genome shotgun (WGS) entry which is preliminary data.</text>
</comment>
<dbReference type="RefSeq" id="WP_023430353.1">
    <property type="nucleotide sequence ID" value="NZ_AWXZ01000007.1"/>
</dbReference>
<dbReference type="InterPro" id="IPR054416">
    <property type="entry name" value="GST_UstS-like_C"/>
</dbReference>
<organism evidence="2 3">
    <name type="scientific">Lutibaculum baratangense AMV1</name>
    <dbReference type="NCBI Taxonomy" id="631454"/>
    <lineage>
        <taxon>Bacteria</taxon>
        <taxon>Pseudomonadati</taxon>
        <taxon>Pseudomonadota</taxon>
        <taxon>Alphaproteobacteria</taxon>
        <taxon>Hyphomicrobiales</taxon>
        <taxon>Tepidamorphaceae</taxon>
        <taxon>Lutibaculum</taxon>
    </lineage>
</organism>
<dbReference type="eggNOG" id="COG0625">
    <property type="taxonomic scope" value="Bacteria"/>
</dbReference>
<accession>V4R5J4</accession>
<dbReference type="Proteomes" id="UP000017819">
    <property type="component" value="Unassembled WGS sequence"/>
</dbReference>
<dbReference type="Gene3D" id="3.40.30.10">
    <property type="entry name" value="Glutaredoxin"/>
    <property type="match status" value="1"/>
</dbReference>
<keyword evidence="3" id="KW-1185">Reference proteome</keyword>
<dbReference type="STRING" id="631454.N177_0196"/>
<dbReference type="Pfam" id="PF22041">
    <property type="entry name" value="GST_C_7"/>
    <property type="match status" value="1"/>
</dbReference>